<evidence type="ECO:0008006" key="4">
    <source>
        <dbReference type="Google" id="ProtNLM"/>
    </source>
</evidence>
<comment type="caution">
    <text evidence="2">The sequence shown here is derived from an EMBL/GenBank/DDBJ whole genome shotgun (WGS) entry which is preliminary data.</text>
</comment>
<protein>
    <recommendedName>
        <fullName evidence="4">DUF4190 domain-containing protein</fullName>
    </recommendedName>
</protein>
<evidence type="ECO:0000313" key="3">
    <source>
        <dbReference type="Proteomes" id="UP001165685"/>
    </source>
</evidence>
<feature type="transmembrane region" description="Helical" evidence="1">
    <location>
        <begin position="23"/>
        <end position="42"/>
    </location>
</feature>
<gene>
    <name evidence="2" type="ORF">O4U47_10675</name>
</gene>
<name>A0ABT4TJU6_9ACTN</name>
<keyword evidence="1" id="KW-0812">Transmembrane</keyword>
<evidence type="ECO:0000256" key="1">
    <source>
        <dbReference type="SAM" id="Phobius"/>
    </source>
</evidence>
<organism evidence="2 3">
    <name type="scientific">Nocardiopsis suaedae</name>
    <dbReference type="NCBI Taxonomy" id="3018444"/>
    <lineage>
        <taxon>Bacteria</taxon>
        <taxon>Bacillati</taxon>
        <taxon>Actinomycetota</taxon>
        <taxon>Actinomycetes</taxon>
        <taxon>Streptosporangiales</taxon>
        <taxon>Nocardiopsidaceae</taxon>
        <taxon>Nocardiopsis</taxon>
    </lineage>
</organism>
<keyword evidence="1" id="KW-0472">Membrane</keyword>
<dbReference type="EMBL" id="JAQFWP010000015">
    <property type="protein sequence ID" value="MDA2804977.1"/>
    <property type="molecule type" value="Genomic_DNA"/>
</dbReference>
<reference evidence="2" key="1">
    <citation type="submission" date="2023-01" db="EMBL/GenBank/DDBJ databases">
        <title>Draft genome sequence of Nocardiopsis sp. LSu2-4 isolated from halophytes.</title>
        <authorList>
            <person name="Duangmal K."/>
            <person name="Chantavorakit T."/>
        </authorList>
    </citation>
    <scope>NUCLEOTIDE SEQUENCE</scope>
    <source>
        <strain evidence="2">LSu2-4</strain>
    </source>
</reference>
<dbReference type="RefSeq" id="WP_270677601.1">
    <property type="nucleotide sequence ID" value="NZ_JAQFWP010000015.1"/>
</dbReference>
<feature type="transmembrane region" description="Helical" evidence="1">
    <location>
        <begin position="74"/>
        <end position="98"/>
    </location>
</feature>
<keyword evidence="3" id="KW-1185">Reference proteome</keyword>
<sequence>MTPRYPAYPPPPAPPVAADRARIPGIAGLCAAVALLIANAVLTSFLLDLAAYLSLGVAALVLSVMSFRSPGNRVWAGFAFVVLMATPVVGGIVDYAAVIAQIE</sequence>
<dbReference type="Proteomes" id="UP001165685">
    <property type="component" value="Unassembled WGS sequence"/>
</dbReference>
<keyword evidence="1" id="KW-1133">Transmembrane helix</keyword>
<evidence type="ECO:0000313" key="2">
    <source>
        <dbReference type="EMBL" id="MDA2804977.1"/>
    </source>
</evidence>
<accession>A0ABT4TJU6</accession>
<feature type="transmembrane region" description="Helical" evidence="1">
    <location>
        <begin position="49"/>
        <end position="68"/>
    </location>
</feature>
<proteinExistence type="predicted"/>